<accession>A0A914HQS7</accession>
<feature type="compositionally biased region" description="Basic and acidic residues" evidence="1">
    <location>
        <begin position="78"/>
        <end position="89"/>
    </location>
</feature>
<keyword evidence="2" id="KW-1185">Reference proteome</keyword>
<protein>
    <submittedName>
        <fullName evidence="3">Uncharacterized protein</fullName>
    </submittedName>
</protein>
<organism evidence="2 3">
    <name type="scientific">Globodera rostochiensis</name>
    <name type="common">Golden nematode worm</name>
    <name type="synonym">Heterodera rostochiensis</name>
    <dbReference type="NCBI Taxonomy" id="31243"/>
    <lineage>
        <taxon>Eukaryota</taxon>
        <taxon>Metazoa</taxon>
        <taxon>Ecdysozoa</taxon>
        <taxon>Nematoda</taxon>
        <taxon>Chromadorea</taxon>
        <taxon>Rhabditida</taxon>
        <taxon>Tylenchina</taxon>
        <taxon>Tylenchomorpha</taxon>
        <taxon>Tylenchoidea</taxon>
        <taxon>Heteroderidae</taxon>
        <taxon>Heteroderinae</taxon>
        <taxon>Globodera</taxon>
    </lineage>
</organism>
<feature type="compositionally biased region" description="Polar residues" evidence="1">
    <location>
        <begin position="65"/>
        <end position="74"/>
    </location>
</feature>
<proteinExistence type="predicted"/>
<sequence>MDKAESVKVKLELKTFDEIFGEGWWDKGEAEDLKTPAPTNFGQNVHHQIDRQNTQIGQIELGQIEPNSTDQNPLPLSETDHSDNAKNDEEQNEITSNENIAEDARKHKIIDKFQAIKDEFKQKGKYSKKEWNQIEEKIAKHLKVNRQIIYKWKKEFGLSRKVLYEKEERKHLIEKFDQRKAELTRAGFKNSYHNEINEIVAKVLGLSFRTIYNWKRELGQIRKMPIISIPILGTIYSDDEKLQIVKKLMQMESAHSGGNENLAKSHQINTPTHLRQCTTIWFLHSPEISVQQRGLLHQQRICGNCGHEALLKDRIALGAANTWFDPSKLEFHTILKLQEVTSVNLCEKELCIAHGAVVDWAMYLREVSANHVLLQQQQQIGGQNMTVEIDEAPSRSGRATKAGNCRNNGFLGNL</sequence>
<name>A0A914HQS7_GLORO</name>
<dbReference type="AlphaFoldDB" id="A0A914HQS7"/>
<reference evidence="3" key="1">
    <citation type="submission" date="2022-11" db="UniProtKB">
        <authorList>
            <consortium name="WormBaseParasite"/>
        </authorList>
    </citation>
    <scope>IDENTIFICATION</scope>
</reference>
<evidence type="ECO:0000256" key="1">
    <source>
        <dbReference type="SAM" id="MobiDB-lite"/>
    </source>
</evidence>
<evidence type="ECO:0000313" key="3">
    <source>
        <dbReference type="WBParaSite" id="Gr19_v10_g3392.t2"/>
    </source>
</evidence>
<dbReference type="Proteomes" id="UP000887572">
    <property type="component" value="Unplaced"/>
</dbReference>
<evidence type="ECO:0000313" key="2">
    <source>
        <dbReference type="Proteomes" id="UP000887572"/>
    </source>
</evidence>
<feature type="region of interest" description="Disordered" evidence="1">
    <location>
        <begin position="65"/>
        <end position="101"/>
    </location>
</feature>
<dbReference type="WBParaSite" id="Gr19_v10_g3392.t2">
    <property type="protein sequence ID" value="Gr19_v10_g3392.t2"/>
    <property type="gene ID" value="Gr19_v10_g3392"/>
</dbReference>